<dbReference type="Proteomes" id="UP000887576">
    <property type="component" value="Unplaced"/>
</dbReference>
<sequence length="613" mass="67464">MLGINHANALNKCGTSVFTSYRFLRARWQQGYLKDLYHRRILAGAEPLIHRSSLPNWTVQRSQHSAAVPQQEIAAQKWPVIQTQVDIDSTDFKSNETEMRKVVDDLDSVIQHIINGTEPVARERHVKRGKLLARDRVEGLLDPGTAFLEFSQLAGYKLYGHEHVPAGGIITGIGTVSGRQCVIVANDATVKGGTYYPITVKKHLRAQEIARENRLPCIYLVDSGGANLPRQADIFADANHFGRIFYNQATMSGLGIPQIAVVMGSCTAGGAYVPAMADQSIIVRNNGTIFLGGPPLVKAATGEEITAEELGGADLHCSVSGVTDYYAYNDEHGLALARQVVAGLGDNVDADFSPFPVEEPLYSADELYGIVGTNLKKTFDVREVIARIVDGSRFDEFKKRYGDTLVTGFARLYGRRVGIIGNNGVLFSESAMKGAHFIELCCQRNIPLIFLQNITGFMVGRDAEAGGIAKHGAKMVTAVACANVPKITLLIGGSYGAGNYGMCGRAYAPRFLFMWPNARISVMGGEQAANVLSQVQRERRQREGKEWTEEEDRKLKQPVEERFEREGHPYFASAHLWDDGVIDPRDSRRVLGLALQATLNKRVQNTEFGVFRM</sequence>
<accession>A0AC34QJG1</accession>
<reference evidence="2" key="1">
    <citation type="submission" date="2022-11" db="UniProtKB">
        <authorList>
            <consortium name="WormBaseParasite"/>
        </authorList>
    </citation>
    <scope>IDENTIFICATION</scope>
</reference>
<proteinExistence type="predicted"/>
<organism evidence="1 2">
    <name type="scientific">Panagrolaimus sp. JU765</name>
    <dbReference type="NCBI Taxonomy" id="591449"/>
    <lineage>
        <taxon>Eukaryota</taxon>
        <taxon>Metazoa</taxon>
        <taxon>Ecdysozoa</taxon>
        <taxon>Nematoda</taxon>
        <taxon>Chromadorea</taxon>
        <taxon>Rhabditida</taxon>
        <taxon>Tylenchina</taxon>
        <taxon>Panagrolaimomorpha</taxon>
        <taxon>Panagrolaimoidea</taxon>
        <taxon>Panagrolaimidae</taxon>
        <taxon>Panagrolaimus</taxon>
    </lineage>
</organism>
<dbReference type="WBParaSite" id="JU765_v2.g17012.t1">
    <property type="protein sequence ID" value="JU765_v2.g17012.t1"/>
    <property type="gene ID" value="JU765_v2.g17012"/>
</dbReference>
<evidence type="ECO:0000313" key="1">
    <source>
        <dbReference type="Proteomes" id="UP000887576"/>
    </source>
</evidence>
<protein>
    <submittedName>
        <fullName evidence="2">Methylcrotonoyl-CoA carboxylase</fullName>
    </submittedName>
</protein>
<evidence type="ECO:0000313" key="2">
    <source>
        <dbReference type="WBParaSite" id="JU765_v2.g17012.t1"/>
    </source>
</evidence>
<name>A0AC34QJG1_9BILA</name>